<dbReference type="Proteomes" id="UP001143349">
    <property type="component" value="Unassembled WGS sequence"/>
</dbReference>
<reference evidence="3" key="2">
    <citation type="journal article" date="2015" name="Plasmid">
        <title>Maintenance and genetic load of plasmid pKON1 of Paracoccus kondratievae, containing a highly efficient toxin-antitoxin module of the hipAB family.</title>
        <authorList>
            <person name="Czarnecki J."/>
            <person name="Dziewit L."/>
            <person name="Kowalski L."/>
            <person name="Ochnio M."/>
            <person name="Bartosik D."/>
        </authorList>
    </citation>
    <scope>NUCLEOTIDE SEQUENCE</scope>
    <source>
        <strain evidence="3">NCIMB 13773</strain>
        <plasmid evidence="3">pKON1</plasmid>
    </source>
</reference>
<dbReference type="SUPFAM" id="SSF48452">
    <property type="entry name" value="TPR-like"/>
    <property type="match status" value="1"/>
</dbReference>
<geneLocation type="plasmid" evidence="3">
    <name>pKON1</name>
</geneLocation>
<keyword evidence="3" id="KW-0614">Plasmid</keyword>
<gene>
    <name evidence="4" type="ORF">GCM10017635_26390</name>
    <name evidence="3" type="ORF">pKON1_p35</name>
</gene>
<evidence type="ECO:0000313" key="5">
    <source>
        <dbReference type="Proteomes" id="UP001143349"/>
    </source>
</evidence>
<organism evidence="3">
    <name type="scientific">Paracoccus kondratievae</name>
    <dbReference type="NCBI Taxonomy" id="135740"/>
    <lineage>
        <taxon>Bacteria</taxon>
        <taxon>Pseudomonadati</taxon>
        <taxon>Pseudomonadota</taxon>
        <taxon>Alphaproteobacteria</taxon>
        <taxon>Rhodobacterales</taxon>
        <taxon>Paracoccaceae</taxon>
        <taxon>Paracoccus</taxon>
    </lineage>
</organism>
<dbReference type="AlphaFoldDB" id="A0A0G3B2S8"/>
<proteinExistence type="predicted"/>
<feature type="signal peptide" evidence="2">
    <location>
        <begin position="1"/>
        <end position="22"/>
    </location>
</feature>
<sequence length="241" mass="25491">MNVRNFRICFGLLGITLLAACADPNFGQSPGAMVSQQEKLAQLQSSIKDQPNNVAALKEFGALQAEMGEWSRAMGAYREALLIAPNDREAKIGFGEAQLGLGDFQGALDTGTSIGGTTLQVQQLRAGALAGLSRFDEARVILDALHQSHPRNLDVRSNLALVMGLQRDPAAYGIARAAAFAPDAEFTHVRNMVLIGGMVQNEAGARSDAEQLGLAADEVGEILTIGRRARTQGVSAFGIVS</sequence>
<dbReference type="Gene3D" id="1.25.40.10">
    <property type="entry name" value="Tetratricopeptide repeat domain"/>
    <property type="match status" value="1"/>
</dbReference>
<protein>
    <submittedName>
        <fullName evidence="3">Uncharacterized protein</fullName>
    </submittedName>
</protein>
<dbReference type="InterPro" id="IPR011990">
    <property type="entry name" value="TPR-like_helical_dom_sf"/>
</dbReference>
<evidence type="ECO:0000313" key="4">
    <source>
        <dbReference type="EMBL" id="GLK65168.1"/>
    </source>
</evidence>
<keyword evidence="5" id="KW-1185">Reference proteome</keyword>
<dbReference type="EMBL" id="KP294352">
    <property type="protein sequence ID" value="AKJ20426.1"/>
    <property type="molecule type" value="Genomic_DNA"/>
</dbReference>
<dbReference type="InterPro" id="IPR019734">
    <property type="entry name" value="TPR_rpt"/>
</dbReference>
<accession>A0A0G3B2S8</accession>
<name>A0A0G3B2S8_9RHOB</name>
<reference evidence="4" key="3">
    <citation type="submission" date="2023-01" db="EMBL/GenBank/DDBJ databases">
        <authorList>
            <person name="Sun Q."/>
            <person name="Evtushenko L."/>
        </authorList>
    </citation>
    <scope>NUCLEOTIDE SEQUENCE</scope>
    <source>
        <strain evidence="4">VKM B-2222</strain>
    </source>
</reference>
<evidence type="ECO:0000256" key="1">
    <source>
        <dbReference type="PROSITE-ProRule" id="PRU00339"/>
    </source>
</evidence>
<feature type="repeat" description="TPR" evidence="1">
    <location>
        <begin position="54"/>
        <end position="87"/>
    </location>
</feature>
<evidence type="ECO:0000313" key="3">
    <source>
        <dbReference type="EMBL" id="AKJ20426.1"/>
    </source>
</evidence>
<keyword evidence="1" id="KW-0802">TPR repeat</keyword>
<reference evidence="4" key="1">
    <citation type="journal article" date="2014" name="Int. J. Syst. Evol. Microbiol.">
        <title>Complete genome sequence of Corynebacterium casei LMG S-19264T (=DSM 44701T), isolated from a smear-ripened cheese.</title>
        <authorList>
            <consortium name="US DOE Joint Genome Institute (JGI-PGF)"/>
            <person name="Walter F."/>
            <person name="Albersmeier A."/>
            <person name="Kalinowski J."/>
            <person name="Ruckert C."/>
        </authorList>
    </citation>
    <scope>NUCLEOTIDE SEQUENCE</scope>
    <source>
        <strain evidence="4">VKM B-2222</strain>
    </source>
</reference>
<dbReference type="RefSeq" id="WP_172686445.1">
    <property type="nucleotide sequence ID" value="NZ_BSFH01000044.1"/>
</dbReference>
<dbReference type="PROSITE" id="PS50005">
    <property type="entry name" value="TPR"/>
    <property type="match status" value="1"/>
</dbReference>
<dbReference type="PROSITE" id="PS51257">
    <property type="entry name" value="PROKAR_LIPOPROTEIN"/>
    <property type="match status" value="1"/>
</dbReference>
<evidence type="ECO:0000256" key="2">
    <source>
        <dbReference type="SAM" id="SignalP"/>
    </source>
</evidence>
<feature type="chain" id="PRO_5044542449" evidence="2">
    <location>
        <begin position="23"/>
        <end position="241"/>
    </location>
</feature>
<dbReference type="EMBL" id="BSFH01000044">
    <property type="protein sequence ID" value="GLK65168.1"/>
    <property type="molecule type" value="Genomic_DNA"/>
</dbReference>
<keyword evidence="2" id="KW-0732">Signal</keyword>